<feature type="compositionally biased region" description="Polar residues" evidence="1">
    <location>
        <begin position="593"/>
        <end position="615"/>
    </location>
</feature>
<protein>
    <submittedName>
        <fullName evidence="2">Uncharacterized protein</fullName>
    </submittedName>
</protein>
<dbReference type="AlphaFoldDB" id="A0A1V8TBK3"/>
<comment type="caution">
    <text evidence="2">The sequence shown here is derived from an EMBL/GenBank/DDBJ whole genome shotgun (WGS) entry which is preliminary data.</text>
</comment>
<feature type="compositionally biased region" description="Basic and acidic residues" evidence="1">
    <location>
        <begin position="318"/>
        <end position="330"/>
    </location>
</feature>
<dbReference type="Proteomes" id="UP000192596">
    <property type="component" value="Unassembled WGS sequence"/>
</dbReference>
<proteinExistence type="predicted"/>
<accession>A0A1V8TBK3</accession>
<feature type="region of interest" description="Disordered" evidence="1">
    <location>
        <begin position="294"/>
        <end position="330"/>
    </location>
</feature>
<keyword evidence="3" id="KW-1185">Reference proteome</keyword>
<evidence type="ECO:0000313" key="3">
    <source>
        <dbReference type="Proteomes" id="UP000192596"/>
    </source>
</evidence>
<sequence length="647" mass="69794">MLPARDDSHRQYPLPTREDLKKRLKKLQKINATEASWLERYSRLLPEDNNSKCSAALYVVEHFSSASHIQDTLLKVEVRLAHPTNDSKKSTRHTHNCGTHMLDTHVWQEPLPAFLNKILKGAPTAANARDQDWYVLNTEFMATGSLTLINPFARMQDAARGKLVDGSSLPFDISIPWMALAPRPQAMSEATNTRGPGILKFFSAVQKPVTAATLPPADTSTAMVSYNSAHVPIPGDDGTEQPIGTEFSQPHFRVLDLEVTCPSSPPGPAEPASAAEVVAVDEALESTIMVEIGVNGHVPPSSPRLPTDCEDTASAGPHVDHAPSSHAFSDHSDYGECFTSDPIMLQQTLHHIELSTPVSSPATFAGGKHRPASELAGQDSAGELIRSVAAASKPQVSLHVTTMDKSAGRTAVFPMRTLDENTSINSTTIDRVRQQNASRVDEALLTSKSAATSETTKTPRLRSASGRFLSARSDKTTTLHTQLSVLDELSDFQPSSPAAIESPTVRYLVEVAIPSQQRSSLAFPMKVVATNAGQDRALDHASPDGITQDARATRRSDVLPVSSQTIGGDPTLAKTAPGPRPSNATPKSHKKFASTTPSTYKKSSNARQMMLASSSDAHRKRKQPLDALDPNSLPLVGPTRKTPRCSR</sequence>
<reference evidence="3" key="1">
    <citation type="submission" date="2017-03" db="EMBL/GenBank/DDBJ databases">
        <title>Genomes of endolithic fungi from Antarctica.</title>
        <authorList>
            <person name="Coleine C."/>
            <person name="Masonjones S."/>
            <person name="Stajich J.E."/>
        </authorList>
    </citation>
    <scope>NUCLEOTIDE SEQUENCE [LARGE SCALE GENOMIC DNA]</scope>
    <source>
        <strain evidence="3">CCFEE 5527</strain>
    </source>
</reference>
<organism evidence="2 3">
    <name type="scientific">Cryoendolithus antarcticus</name>
    <dbReference type="NCBI Taxonomy" id="1507870"/>
    <lineage>
        <taxon>Eukaryota</taxon>
        <taxon>Fungi</taxon>
        <taxon>Dikarya</taxon>
        <taxon>Ascomycota</taxon>
        <taxon>Pezizomycotina</taxon>
        <taxon>Dothideomycetes</taxon>
        <taxon>Dothideomycetidae</taxon>
        <taxon>Cladosporiales</taxon>
        <taxon>Cladosporiaceae</taxon>
        <taxon>Cryoendolithus</taxon>
    </lineage>
</organism>
<dbReference type="EMBL" id="NAJO01000011">
    <property type="protein sequence ID" value="OQO08797.1"/>
    <property type="molecule type" value="Genomic_DNA"/>
</dbReference>
<dbReference type="InParanoid" id="A0A1V8TBK3"/>
<name>A0A1V8TBK3_9PEZI</name>
<gene>
    <name evidence="2" type="ORF">B0A48_05687</name>
</gene>
<evidence type="ECO:0000313" key="2">
    <source>
        <dbReference type="EMBL" id="OQO08797.1"/>
    </source>
</evidence>
<evidence type="ECO:0000256" key="1">
    <source>
        <dbReference type="SAM" id="MobiDB-lite"/>
    </source>
</evidence>
<feature type="region of interest" description="Disordered" evidence="1">
    <location>
        <begin position="534"/>
        <end position="647"/>
    </location>
</feature>